<organism evidence="1 2">
    <name type="scientific">Eleutherodactylus coqui</name>
    <name type="common">Puerto Rican coqui</name>
    <dbReference type="NCBI Taxonomy" id="57060"/>
    <lineage>
        <taxon>Eukaryota</taxon>
        <taxon>Metazoa</taxon>
        <taxon>Chordata</taxon>
        <taxon>Craniata</taxon>
        <taxon>Vertebrata</taxon>
        <taxon>Euteleostomi</taxon>
        <taxon>Amphibia</taxon>
        <taxon>Batrachia</taxon>
        <taxon>Anura</taxon>
        <taxon>Neobatrachia</taxon>
        <taxon>Hyloidea</taxon>
        <taxon>Eleutherodactylidae</taxon>
        <taxon>Eleutherodactylinae</taxon>
        <taxon>Eleutherodactylus</taxon>
        <taxon>Eleutherodactylus</taxon>
    </lineage>
</organism>
<sequence>MERTFDKFDTLAIPALWTRLKPANGRYKNCHKRNKFGTCHTFLFWRIQVTDSLPTLAAFSFSQLMSPEPFCELPLNACYDGQACAQVRLSPR</sequence>
<evidence type="ECO:0000313" key="1">
    <source>
        <dbReference type="EMBL" id="KAG9491595.1"/>
    </source>
</evidence>
<accession>A0A8J6FRV3</accession>
<dbReference type="EMBL" id="WNTK01000001">
    <property type="protein sequence ID" value="KAG9491595.1"/>
    <property type="molecule type" value="Genomic_DNA"/>
</dbReference>
<dbReference type="Proteomes" id="UP000770717">
    <property type="component" value="Unassembled WGS sequence"/>
</dbReference>
<name>A0A8J6FRV3_ELECQ</name>
<dbReference type="AlphaFoldDB" id="A0A8J6FRV3"/>
<comment type="caution">
    <text evidence="1">The sequence shown here is derived from an EMBL/GenBank/DDBJ whole genome shotgun (WGS) entry which is preliminary data.</text>
</comment>
<reference evidence="1" key="1">
    <citation type="thesis" date="2020" institute="ProQuest LLC" country="789 East Eisenhower Parkway, Ann Arbor, MI, USA">
        <title>Comparative Genomics and Chromosome Evolution.</title>
        <authorList>
            <person name="Mudd A.B."/>
        </authorList>
    </citation>
    <scope>NUCLEOTIDE SEQUENCE</scope>
    <source>
        <strain evidence="1">HN-11 Male</strain>
        <tissue evidence="1">Kidney and liver</tissue>
    </source>
</reference>
<proteinExistence type="predicted"/>
<protein>
    <submittedName>
        <fullName evidence="1">Uncharacterized protein</fullName>
    </submittedName>
</protein>
<evidence type="ECO:0000313" key="2">
    <source>
        <dbReference type="Proteomes" id="UP000770717"/>
    </source>
</evidence>
<keyword evidence="2" id="KW-1185">Reference proteome</keyword>
<gene>
    <name evidence="1" type="ORF">GDO78_000223</name>
</gene>